<comment type="caution">
    <text evidence="2">The sequence shown here is derived from an EMBL/GenBank/DDBJ whole genome shotgun (WGS) entry which is preliminary data.</text>
</comment>
<accession>A0ABR3G3S9</accession>
<gene>
    <name evidence="2" type="ORF">Q9L58_010536</name>
</gene>
<keyword evidence="1" id="KW-0472">Membrane</keyword>
<proteinExistence type="predicted"/>
<dbReference type="Proteomes" id="UP001447188">
    <property type="component" value="Unassembled WGS sequence"/>
</dbReference>
<dbReference type="EMBL" id="JBBBZM010000473">
    <property type="protein sequence ID" value="KAL0630617.1"/>
    <property type="molecule type" value="Genomic_DNA"/>
</dbReference>
<sequence>MNSRYRDSQSVLEGFASSIEQIRVAHQSLTEAVVGIEEWRATIDSVVVPVVGGDERTAWASHVAGTFSAIRAVLNLRLRWVGDLGKPGRKRVGTMLLFVGLALLFLGLKKMSTIHQR</sequence>
<evidence type="ECO:0000313" key="3">
    <source>
        <dbReference type="Proteomes" id="UP001447188"/>
    </source>
</evidence>
<protein>
    <submittedName>
        <fullName evidence="2">Uncharacterized protein</fullName>
    </submittedName>
</protein>
<keyword evidence="3" id="KW-1185">Reference proteome</keyword>
<feature type="transmembrane region" description="Helical" evidence="1">
    <location>
        <begin position="92"/>
        <end position="108"/>
    </location>
</feature>
<keyword evidence="1" id="KW-0812">Transmembrane</keyword>
<reference evidence="2 3" key="1">
    <citation type="submission" date="2024-02" db="EMBL/GenBank/DDBJ databases">
        <title>Discinaceae phylogenomics.</title>
        <authorList>
            <person name="Dirks A.C."/>
            <person name="James T.Y."/>
        </authorList>
    </citation>
    <scope>NUCLEOTIDE SEQUENCE [LARGE SCALE GENOMIC DNA]</scope>
    <source>
        <strain evidence="2 3">ACD0624</strain>
    </source>
</reference>
<evidence type="ECO:0000313" key="2">
    <source>
        <dbReference type="EMBL" id="KAL0630617.1"/>
    </source>
</evidence>
<organism evidence="2 3">
    <name type="scientific">Discina gigas</name>
    <dbReference type="NCBI Taxonomy" id="1032678"/>
    <lineage>
        <taxon>Eukaryota</taxon>
        <taxon>Fungi</taxon>
        <taxon>Dikarya</taxon>
        <taxon>Ascomycota</taxon>
        <taxon>Pezizomycotina</taxon>
        <taxon>Pezizomycetes</taxon>
        <taxon>Pezizales</taxon>
        <taxon>Discinaceae</taxon>
        <taxon>Discina</taxon>
    </lineage>
</organism>
<evidence type="ECO:0000256" key="1">
    <source>
        <dbReference type="SAM" id="Phobius"/>
    </source>
</evidence>
<name>A0ABR3G3S9_9PEZI</name>
<keyword evidence="1" id="KW-1133">Transmembrane helix</keyword>